<dbReference type="EMBL" id="QGTW01000001">
    <property type="protein sequence ID" value="PWW31979.1"/>
    <property type="molecule type" value="Genomic_DNA"/>
</dbReference>
<dbReference type="Proteomes" id="UP000247150">
    <property type="component" value="Unassembled WGS sequence"/>
</dbReference>
<sequence>MIDRPMVEQIVAEVVKRLMSADSMPSRKLKHNLLVVGETAHLDPNLLKTINSHWNIIQCDTLEEAKLHTAMKVVFLEASQDLIVKGALGICDTPESELLAACILEYVPVTLIPKRYMFNILNGNQKSNQEYVSQLLDYKERLLKYGVSFNTLEGFAGYEEIIADKPEAKKLVTQRDVQDSKSDQIFVDKYTIITPLARDTARELGKSITVMESKGAEKTCKWEQ</sequence>
<evidence type="ECO:0008006" key="3">
    <source>
        <dbReference type="Google" id="ProtNLM"/>
    </source>
</evidence>
<organism evidence="1 2">
    <name type="scientific">Cytobacillus oceanisediminis</name>
    <dbReference type="NCBI Taxonomy" id="665099"/>
    <lineage>
        <taxon>Bacteria</taxon>
        <taxon>Bacillati</taxon>
        <taxon>Bacillota</taxon>
        <taxon>Bacilli</taxon>
        <taxon>Bacillales</taxon>
        <taxon>Bacillaceae</taxon>
        <taxon>Cytobacillus</taxon>
    </lineage>
</organism>
<gene>
    <name evidence="1" type="ORF">DFO73_101237</name>
</gene>
<comment type="caution">
    <text evidence="1">The sequence shown here is derived from an EMBL/GenBank/DDBJ whole genome shotgun (WGS) entry which is preliminary data.</text>
</comment>
<reference evidence="1 2" key="1">
    <citation type="submission" date="2018-05" db="EMBL/GenBank/DDBJ databases">
        <title>Freshwater and sediment microbial communities from various areas in North America, analyzing microbe dynamics in response to fracking.</title>
        <authorList>
            <person name="Lamendella R."/>
        </authorList>
    </citation>
    <scope>NUCLEOTIDE SEQUENCE [LARGE SCALE GENOMIC DNA]</scope>
    <source>
        <strain evidence="1 2">15_TX</strain>
    </source>
</reference>
<dbReference type="OrthoDB" id="1706434at2"/>
<dbReference type="AlphaFoldDB" id="A0A2V3A512"/>
<protein>
    <recommendedName>
        <fullName evidence="3">Ethanolamine utilization protein</fullName>
    </recommendedName>
</protein>
<proteinExistence type="predicted"/>
<accession>A0A2V3A512</accession>
<evidence type="ECO:0000313" key="2">
    <source>
        <dbReference type="Proteomes" id="UP000247150"/>
    </source>
</evidence>
<name>A0A2V3A512_9BACI</name>
<evidence type="ECO:0000313" key="1">
    <source>
        <dbReference type="EMBL" id="PWW31979.1"/>
    </source>
</evidence>
<dbReference type="RefSeq" id="WP_110062956.1">
    <property type="nucleotide sequence ID" value="NZ_QGTW01000001.1"/>
</dbReference>